<evidence type="ECO:0000313" key="1">
    <source>
        <dbReference type="EMBL" id="BAG28758.1"/>
    </source>
</evidence>
<gene>
    <name evidence="1" type="ordered locus">KRH_04110</name>
</gene>
<keyword evidence="2" id="KW-1185">Reference proteome</keyword>
<dbReference type="Proteomes" id="UP000008838">
    <property type="component" value="Chromosome"/>
</dbReference>
<proteinExistence type="predicted"/>
<dbReference type="STRING" id="378753.KRH_04110"/>
<name>B2GGQ3_KOCRD</name>
<dbReference type="AlphaFoldDB" id="B2GGQ3"/>
<dbReference type="EMBL" id="AP009152">
    <property type="protein sequence ID" value="BAG28758.1"/>
    <property type="molecule type" value="Genomic_DNA"/>
</dbReference>
<accession>B2GGQ3</accession>
<organism evidence="1 2">
    <name type="scientific">Kocuria rhizophila (strain ATCC 9341 / DSM 348 / NBRC 103217 / DC2201)</name>
    <dbReference type="NCBI Taxonomy" id="378753"/>
    <lineage>
        <taxon>Bacteria</taxon>
        <taxon>Bacillati</taxon>
        <taxon>Actinomycetota</taxon>
        <taxon>Actinomycetes</taxon>
        <taxon>Micrococcales</taxon>
        <taxon>Micrococcaceae</taxon>
        <taxon>Kocuria</taxon>
    </lineage>
</organism>
<protein>
    <submittedName>
        <fullName evidence="1">Uncharacterized protein</fullName>
    </submittedName>
</protein>
<dbReference type="KEGG" id="krh:KRH_04110"/>
<reference evidence="1 2" key="1">
    <citation type="journal article" date="2008" name="J. Bacteriol.">
        <title>Complete genome sequence of the soil actinomycete Kocuria rhizophila.</title>
        <authorList>
            <person name="Takarada H."/>
            <person name="Sekine M."/>
            <person name="Kosugi H."/>
            <person name="Matsuo Y."/>
            <person name="Fujisawa T."/>
            <person name="Omata S."/>
            <person name="Kishi E."/>
            <person name="Shimizu A."/>
            <person name="Tsukatani N."/>
            <person name="Tanikawa S."/>
            <person name="Fujita N."/>
            <person name="Harayama S."/>
        </authorList>
    </citation>
    <scope>NUCLEOTIDE SEQUENCE [LARGE SCALE GENOMIC DNA]</scope>
    <source>
        <strain evidence="2">ATCC 9341 / DSM 348 / NBRC 103217 / DC2201</strain>
    </source>
</reference>
<evidence type="ECO:0000313" key="2">
    <source>
        <dbReference type="Proteomes" id="UP000008838"/>
    </source>
</evidence>
<sequence length="49" mass="5426">MTPWNGRLRSPAWLVSSCMRIPVGTPQSTNRGCSHRLMCATPGRGVSRR</sequence>
<dbReference type="HOGENOM" id="CLU_3136797_0_0_11"/>